<dbReference type="Gene3D" id="3.80.10.10">
    <property type="entry name" value="Ribonuclease Inhibitor"/>
    <property type="match status" value="2"/>
</dbReference>
<evidence type="ECO:0000256" key="17">
    <source>
        <dbReference type="ARBA" id="ARBA00023180"/>
    </source>
</evidence>
<keyword evidence="11" id="KW-0547">Nucleotide-binding</keyword>
<proteinExistence type="predicted"/>
<evidence type="ECO:0000256" key="11">
    <source>
        <dbReference type="ARBA" id="ARBA00022741"/>
    </source>
</evidence>
<dbReference type="PROSITE" id="PS50011">
    <property type="entry name" value="PROTEIN_KINASE_DOM"/>
    <property type="match status" value="1"/>
</dbReference>
<comment type="subcellular location">
    <subcellularLocation>
        <location evidence="1">Cell membrane</location>
        <topology evidence="1">Single-pass membrane protein</topology>
    </subcellularLocation>
</comment>
<dbReference type="eggNOG" id="ENOG502QPTD">
    <property type="taxonomic scope" value="Eukaryota"/>
</dbReference>
<keyword evidence="6" id="KW-0433">Leucine-rich repeat</keyword>
<dbReference type="Gene3D" id="3.30.200.20">
    <property type="entry name" value="Phosphorylase Kinase, domain 1"/>
    <property type="match status" value="1"/>
</dbReference>
<dbReference type="OMA" id="AVFCNCS"/>
<comment type="catalytic activity">
    <reaction evidence="18">
        <text>L-threonyl-[protein] + ATP = O-phospho-L-threonyl-[protein] + ADP + H(+)</text>
        <dbReference type="Rhea" id="RHEA:46608"/>
        <dbReference type="Rhea" id="RHEA-COMP:11060"/>
        <dbReference type="Rhea" id="RHEA-COMP:11605"/>
        <dbReference type="ChEBI" id="CHEBI:15378"/>
        <dbReference type="ChEBI" id="CHEBI:30013"/>
        <dbReference type="ChEBI" id="CHEBI:30616"/>
        <dbReference type="ChEBI" id="CHEBI:61977"/>
        <dbReference type="ChEBI" id="CHEBI:456216"/>
        <dbReference type="EC" id="2.7.11.1"/>
    </reaction>
</comment>
<keyword evidence="12" id="KW-0418">Kinase</keyword>
<keyword evidence="17" id="KW-0325">Glycoprotein</keyword>
<dbReference type="EnsemblPlants" id="OB06G15170.1">
    <property type="protein sequence ID" value="OB06G15170.1"/>
    <property type="gene ID" value="OB06G15170"/>
</dbReference>
<comment type="catalytic activity">
    <reaction evidence="19">
        <text>L-seryl-[protein] + ATP = O-phospho-L-seryl-[protein] + ADP + H(+)</text>
        <dbReference type="Rhea" id="RHEA:17989"/>
        <dbReference type="Rhea" id="RHEA-COMP:9863"/>
        <dbReference type="Rhea" id="RHEA-COMP:11604"/>
        <dbReference type="ChEBI" id="CHEBI:15378"/>
        <dbReference type="ChEBI" id="CHEBI:29999"/>
        <dbReference type="ChEBI" id="CHEBI:30616"/>
        <dbReference type="ChEBI" id="CHEBI:83421"/>
        <dbReference type="ChEBI" id="CHEBI:456216"/>
        <dbReference type="EC" id="2.7.11.1"/>
    </reaction>
</comment>
<dbReference type="Gene3D" id="1.10.510.10">
    <property type="entry name" value="Transferase(Phosphotransferase) domain 1"/>
    <property type="match status" value="1"/>
</dbReference>
<sequence>MCRPPLPLPWARTTASPATARRCSPSAPAPRHPPRHRRGCYLRPCAVRRFHCRGLGRRRHRRPRGAALLQLRRPRQPLRLGLPGGVRCDPSGRVIGLFLSNSNLTGVISPAVGNLSMLRWLDLDGNHLSGGIPPELGALSQLSELNLLGNLLDGPVPETLGRLVDITFLVLDGNNLTGDIPEAVFCNCSGLTVLSMSFNSLTGDIPLRPRCRLPALTQLNLFGNRLTGVIPPALSNSTKLQWLHLHNNSLSGELPPEVFRSIPDLVFLYLSHNRFSSSDGNTNLTPFFSSLLNCTALLELGVASNGIGGEIPAIIGNVSSANLSLLLLSDNELTGATPPTIGNLLSLTRLNLFDNMLEGPIPPEILRPPQLGRLDLSNNLISGEIPRSIGESRHLNTINLSQNRLHGRIPETLSNLTQLDHLVLDHNMLSGSIPPGLRCSLRLDLSYNNLTGQIPSEIATLSSFKMCLNLSHNLLDGPLPLGIGRMQMIGALDLSVNHLSGAIPAAIAGCVALEYVNLSRNSLRGGLPSSIGGLPNLQVLDVSFNGLTGAIPPSLQASTALRYADFSCNEFSGEVSGDGAFVNLTYDSFVGNPGLWRWRWRFLYGIVVVVVVAVVAGVSAMALARLKLMTTTPIGCQHLSDATMDEKNGEHPRISYRELADATDGFSEANLVGKGVYGHVYRGVLHGGVVVAVHLRPRDGGCAGSFERECRALRSIRHRNLIRVITACSTPDFKAVVLPFMPNGSLDGLIHPPPAGDTGGKADARRRLDLGLLLSIAGNVADGMAYLHHHAPFKIVHCDLKPSNVLLDDDMTAIVSDFGVSKVVARQEAKDSDTIGDDASSTPPISSSITRLLQGSVGYIAPEYGLGGNPSTRGDVYSFGVVLMEMVTGKRPTEVIAEEGHSLHEWVKSRLQSYNDAGGVGGGAVELSTVRRERRVVVELLELGVACLQVVPAMRPTMDDVAQEIACLKDGAWRKWRKEEDDDDHCML</sequence>
<dbReference type="InterPro" id="IPR001611">
    <property type="entry name" value="Leu-rich_rpt"/>
</dbReference>
<evidence type="ECO:0000256" key="21">
    <source>
        <dbReference type="SAM" id="Phobius"/>
    </source>
</evidence>
<dbReference type="InterPro" id="IPR032675">
    <property type="entry name" value="LRR_dom_sf"/>
</dbReference>
<dbReference type="InterPro" id="IPR011009">
    <property type="entry name" value="Kinase-like_dom_sf"/>
</dbReference>
<dbReference type="Proteomes" id="UP000006038">
    <property type="component" value="Chromosome 6"/>
</dbReference>
<keyword evidence="5" id="KW-0597">Phosphoprotein</keyword>
<evidence type="ECO:0000256" key="19">
    <source>
        <dbReference type="ARBA" id="ARBA00048679"/>
    </source>
</evidence>
<dbReference type="SUPFAM" id="SSF56112">
    <property type="entry name" value="Protein kinase-like (PK-like)"/>
    <property type="match status" value="1"/>
</dbReference>
<dbReference type="Pfam" id="PF13855">
    <property type="entry name" value="LRR_8"/>
    <property type="match status" value="3"/>
</dbReference>
<evidence type="ECO:0000313" key="23">
    <source>
        <dbReference type="EnsemblPlants" id="OB06G15170.1"/>
    </source>
</evidence>
<dbReference type="PROSITE" id="PS00108">
    <property type="entry name" value="PROTEIN_KINASE_ST"/>
    <property type="match status" value="1"/>
</dbReference>
<keyword evidence="7" id="KW-0808">Transferase</keyword>
<keyword evidence="3" id="KW-1003">Cell membrane</keyword>
<evidence type="ECO:0000256" key="4">
    <source>
        <dbReference type="ARBA" id="ARBA00022527"/>
    </source>
</evidence>
<evidence type="ECO:0000256" key="8">
    <source>
        <dbReference type="ARBA" id="ARBA00022692"/>
    </source>
</evidence>
<evidence type="ECO:0000256" key="16">
    <source>
        <dbReference type="ARBA" id="ARBA00023170"/>
    </source>
</evidence>
<keyword evidence="14 21" id="KW-1133">Transmembrane helix</keyword>
<evidence type="ECO:0000256" key="1">
    <source>
        <dbReference type="ARBA" id="ARBA00004162"/>
    </source>
</evidence>
<dbReference type="Gramene" id="OB06G15170.1">
    <property type="protein sequence ID" value="OB06G15170.1"/>
    <property type="gene ID" value="OB06G15170"/>
</dbReference>
<evidence type="ECO:0000256" key="20">
    <source>
        <dbReference type="SAM" id="MobiDB-lite"/>
    </source>
</evidence>
<dbReference type="PANTHER" id="PTHR48053">
    <property type="entry name" value="LEUCINE RICH REPEAT FAMILY PROTEIN, EXPRESSED"/>
    <property type="match status" value="1"/>
</dbReference>
<dbReference type="SMART" id="SM00220">
    <property type="entry name" value="S_TKc"/>
    <property type="match status" value="1"/>
</dbReference>
<dbReference type="SMART" id="SM00369">
    <property type="entry name" value="LRR_TYP"/>
    <property type="match status" value="9"/>
</dbReference>
<evidence type="ECO:0000256" key="7">
    <source>
        <dbReference type="ARBA" id="ARBA00022679"/>
    </source>
</evidence>
<evidence type="ECO:0000256" key="2">
    <source>
        <dbReference type="ARBA" id="ARBA00012513"/>
    </source>
</evidence>
<evidence type="ECO:0000256" key="14">
    <source>
        <dbReference type="ARBA" id="ARBA00022989"/>
    </source>
</evidence>
<dbReference type="InterPro" id="IPR000719">
    <property type="entry name" value="Prot_kinase_dom"/>
</dbReference>
<feature type="region of interest" description="Disordered" evidence="20">
    <location>
        <begin position="1"/>
        <end position="35"/>
    </location>
</feature>
<dbReference type="EC" id="2.7.11.1" evidence="2"/>
<keyword evidence="13" id="KW-0067">ATP-binding</keyword>
<evidence type="ECO:0000256" key="18">
    <source>
        <dbReference type="ARBA" id="ARBA00047899"/>
    </source>
</evidence>
<evidence type="ECO:0000256" key="9">
    <source>
        <dbReference type="ARBA" id="ARBA00022729"/>
    </source>
</evidence>
<dbReference type="AlphaFoldDB" id="J3MBX3"/>
<dbReference type="Pfam" id="PF00560">
    <property type="entry name" value="LRR_1"/>
    <property type="match status" value="2"/>
</dbReference>
<evidence type="ECO:0000259" key="22">
    <source>
        <dbReference type="PROSITE" id="PS50011"/>
    </source>
</evidence>
<dbReference type="GO" id="GO:0005524">
    <property type="term" value="F:ATP binding"/>
    <property type="evidence" value="ECO:0007669"/>
    <property type="project" value="UniProtKB-KW"/>
</dbReference>
<keyword evidence="8 21" id="KW-0812">Transmembrane</keyword>
<keyword evidence="24" id="KW-1185">Reference proteome</keyword>
<dbReference type="InterPro" id="IPR051716">
    <property type="entry name" value="Plant_RL_S/T_kinase"/>
</dbReference>
<keyword evidence="10" id="KW-0677">Repeat</keyword>
<accession>J3MBX3</accession>
<dbReference type="SUPFAM" id="SSF52058">
    <property type="entry name" value="L domain-like"/>
    <property type="match status" value="2"/>
</dbReference>
<dbReference type="InterPro" id="IPR003591">
    <property type="entry name" value="Leu-rich_rpt_typical-subtyp"/>
</dbReference>
<dbReference type="FunFam" id="1.10.510.10:FF:000358">
    <property type="entry name" value="Putative leucine-rich repeat receptor-like serine/threonine-protein kinase"/>
    <property type="match status" value="1"/>
</dbReference>
<evidence type="ECO:0000256" key="12">
    <source>
        <dbReference type="ARBA" id="ARBA00022777"/>
    </source>
</evidence>
<evidence type="ECO:0000313" key="24">
    <source>
        <dbReference type="Proteomes" id="UP000006038"/>
    </source>
</evidence>
<evidence type="ECO:0000256" key="6">
    <source>
        <dbReference type="ARBA" id="ARBA00022614"/>
    </source>
</evidence>
<reference evidence="23" key="2">
    <citation type="submission" date="2013-04" db="UniProtKB">
        <authorList>
            <consortium name="EnsemblPlants"/>
        </authorList>
    </citation>
    <scope>IDENTIFICATION</scope>
</reference>
<dbReference type="Pfam" id="PF00069">
    <property type="entry name" value="Pkinase"/>
    <property type="match status" value="1"/>
</dbReference>
<feature type="domain" description="Protein kinase" evidence="22">
    <location>
        <begin position="666"/>
        <end position="968"/>
    </location>
</feature>
<evidence type="ECO:0000256" key="15">
    <source>
        <dbReference type="ARBA" id="ARBA00023136"/>
    </source>
</evidence>
<evidence type="ECO:0000256" key="3">
    <source>
        <dbReference type="ARBA" id="ARBA00022475"/>
    </source>
</evidence>
<dbReference type="InterPro" id="IPR008271">
    <property type="entry name" value="Ser/Thr_kinase_AS"/>
</dbReference>
<evidence type="ECO:0000256" key="5">
    <source>
        <dbReference type="ARBA" id="ARBA00022553"/>
    </source>
</evidence>
<dbReference type="GO" id="GO:0005886">
    <property type="term" value="C:plasma membrane"/>
    <property type="evidence" value="ECO:0007669"/>
    <property type="project" value="UniProtKB-SubCell"/>
</dbReference>
<dbReference type="GO" id="GO:0004674">
    <property type="term" value="F:protein serine/threonine kinase activity"/>
    <property type="evidence" value="ECO:0007669"/>
    <property type="project" value="UniProtKB-KW"/>
</dbReference>
<dbReference type="HOGENOM" id="CLU_000288_22_0_1"/>
<name>J3MBX3_ORYBR</name>
<feature type="compositionally biased region" description="Low complexity" evidence="20">
    <location>
        <begin position="11"/>
        <end position="26"/>
    </location>
</feature>
<evidence type="ECO:0000256" key="10">
    <source>
        <dbReference type="ARBA" id="ARBA00022737"/>
    </source>
</evidence>
<keyword evidence="15 21" id="KW-0472">Membrane</keyword>
<reference evidence="23" key="1">
    <citation type="journal article" date="2013" name="Nat. Commun.">
        <title>Whole-genome sequencing of Oryza brachyantha reveals mechanisms underlying Oryza genome evolution.</title>
        <authorList>
            <person name="Chen J."/>
            <person name="Huang Q."/>
            <person name="Gao D."/>
            <person name="Wang J."/>
            <person name="Lang Y."/>
            <person name="Liu T."/>
            <person name="Li B."/>
            <person name="Bai Z."/>
            <person name="Luis Goicoechea J."/>
            <person name="Liang C."/>
            <person name="Chen C."/>
            <person name="Zhang W."/>
            <person name="Sun S."/>
            <person name="Liao Y."/>
            <person name="Zhang X."/>
            <person name="Yang L."/>
            <person name="Song C."/>
            <person name="Wang M."/>
            <person name="Shi J."/>
            <person name="Liu G."/>
            <person name="Liu J."/>
            <person name="Zhou H."/>
            <person name="Zhou W."/>
            <person name="Yu Q."/>
            <person name="An N."/>
            <person name="Chen Y."/>
            <person name="Cai Q."/>
            <person name="Wang B."/>
            <person name="Liu B."/>
            <person name="Min J."/>
            <person name="Huang Y."/>
            <person name="Wu H."/>
            <person name="Li Z."/>
            <person name="Zhang Y."/>
            <person name="Yin Y."/>
            <person name="Song W."/>
            <person name="Jiang J."/>
            <person name="Jackson S.A."/>
            <person name="Wing R.A."/>
            <person name="Wang J."/>
            <person name="Chen M."/>
        </authorList>
    </citation>
    <scope>NUCLEOTIDE SEQUENCE [LARGE SCALE GENOMIC DNA]</scope>
    <source>
        <strain evidence="23">cv. IRGC 101232</strain>
    </source>
</reference>
<protein>
    <recommendedName>
        <fullName evidence="2">non-specific serine/threonine protein kinase</fullName>
        <ecNumber evidence="2">2.7.11.1</ecNumber>
    </recommendedName>
</protein>
<feature type="transmembrane region" description="Helical" evidence="21">
    <location>
        <begin position="602"/>
        <end position="624"/>
    </location>
</feature>
<keyword evidence="9" id="KW-0732">Signal</keyword>
<organism evidence="23">
    <name type="scientific">Oryza brachyantha</name>
    <name type="common">malo sina</name>
    <dbReference type="NCBI Taxonomy" id="4533"/>
    <lineage>
        <taxon>Eukaryota</taxon>
        <taxon>Viridiplantae</taxon>
        <taxon>Streptophyta</taxon>
        <taxon>Embryophyta</taxon>
        <taxon>Tracheophyta</taxon>
        <taxon>Spermatophyta</taxon>
        <taxon>Magnoliopsida</taxon>
        <taxon>Liliopsida</taxon>
        <taxon>Poales</taxon>
        <taxon>Poaceae</taxon>
        <taxon>BOP clade</taxon>
        <taxon>Oryzoideae</taxon>
        <taxon>Oryzeae</taxon>
        <taxon>Oryzinae</taxon>
        <taxon>Oryza</taxon>
    </lineage>
</organism>
<keyword evidence="4" id="KW-0723">Serine/threonine-protein kinase</keyword>
<evidence type="ECO:0000256" key="13">
    <source>
        <dbReference type="ARBA" id="ARBA00022840"/>
    </source>
</evidence>
<dbReference type="PANTHER" id="PTHR48053:SF151">
    <property type="entry name" value="OS02G0216000 PROTEIN"/>
    <property type="match status" value="1"/>
</dbReference>
<dbReference type="FunFam" id="3.80.10.10:FF:000095">
    <property type="entry name" value="LRR receptor-like serine/threonine-protein kinase GSO1"/>
    <property type="match status" value="2"/>
</dbReference>
<keyword evidence="16" id="KW-0675">Receptor</keyword>